<sequence>MHRFKSALFLGIGLLLLTATLYGYLDTLAFLDEAKRAPGQVVALNAGGSHPQISFTDEQGRQHSYPQGGLIFGYEAGEAVQVLYLAEKPAPSARLEAFGALWAEPLLCGLLGLAFTLLVLCQRSR</sequence>
<gene>
    <name evidence="2" type="ORF">ACEVAQ_10325</name>
</gene>
<keyword evidence="3" id="KW-1185">Reference proteome</keyword>
<proteinExistence type="predicted"/>
<dbReference type="Proteomes" id="UP001609932">
    <property type="component" value="Unassembled WGS sequence"/>
</dbReference>
<reference evidence="2 3" key="1">
    <citation type="submission" date="2024-09" db="EMBL/GenBank/DDBJ databases">
        <title>Elucidation of the Bokeelamides from Bacteria Associated with Moon Snail Egg Collars.</title>
        <authorList>
            <person name="Campbell R."/>
            <person name="Piedl K."/>
            <person name="Mevers E."/>
        </authorList>
    </citation>
    <scope>NUCLEOTIDE SEQUENCE [LARGE SCALE GENOMIC DNA]</scope>
    <source>
        <strain evidence="2 3">EM133</strain>
    </source>
</reference>
<evidence type="ECO:0000256" key="1">
    <source>
        <dbReference type="SAM" id="Phobius"/>
    </source>
</evidence>
<dbReference type="RefSeq" id="WP_277699916.1">
    <property type="nucleotide sequence ID" value="NZ_JBHEGD010000001.1"/>
</dbReference>
<dbReference type="EMBL" id="JBHEGD010000001">
    <property type="protein sequence ID" value="MFH6599099.1"/>
    <property type="molecule type" value="Genomic_DNA"/>
</dbReference>
<evidence type="ECO:0000313" key="3">
    <source>
        <dbReference type="Proteomes" id="UP001609932"/>
    </source>
</evidence>
<comment type="caution">
    <text evidence="2">The sequence shown here is derived from an EMBL/GenBank/DDBJ whole genome shotgun (WGS) entry which is preliminary data.</text>
</comment>
<organism evidence="2 3">
    <name type="scientific">Ectopseudomonas khazarica</name>
    <dbReference type="NCBI Taxonomy" id="2502979"/>
    <lineage>
        <taxon>Bacteria</taxon>
        <taxon>Pseudomonadati</taxon>
        <taxon>Pseudomonadota</taxon>
        <taxon>Gammaproteobacteria</taxon>
        <taxon>Pseudomonadales</taxon>
        <taxon>Pseudomonadaceae</taxon>
        <taxon>Ectopseudomonas</taxon>
    </lineage>
</organism>
<evidence type="ECO:0000313" key="2">
    <source>
        <dbReference type="EMBL" id="MFH6599099.1"/>
    </source>
</evidence>
<keyword evidence="1" id="KW-0812">Transmembrane</keyword>
<keyword evidence="1" id="KW-0472">Membrane</keyword>
<protein>
    <submittedName>
        <fullName evidence="2">DUF3592 domain-containing protein</fullName>
    </submittedName>
</protein>
<accession>A0ABW7MBZ5</accession>
<feature type="transmembrane region" description="Helical" evidence="1">
    <location>
        <begin position="100"/>
        <end position="121"/>
    </location>
</feature>
<keyword evidence="1" id="KW-1133">Transmembrane helix</keyword>
<name>A0ABW7MBZ5_9GAMM</name>